<protein>
    <submittedName>
        <fullName evidence="2">Uncharacterized protein</fullName>
    </submittedName>
</protein>
<dbReference type="AlphaFoldDB" id="A0A1B6M127"/>
<organism evidence="2">
    <name type="scientific">Graphocephala atropunctata</name>
    <dbReference type="NCBI Taxonomy" id="36148"/>
    <lineage>
        <taxon>Eukaryota</taxon>
        <taxon>Metazoa</taxon>
        <taxon>Ecdysozoa</taxon>
        <taxon>Arthropoda</taxon>
        <taxon>Hexapoda</taxon>
        <taxon>Insecta</taxon>
        <taxon>Pterygota</taxon>
        <taxon>Neoptera</taxon>
        <taxon>Paraneoptera</taxon>
        <taxon>Hemiptera</taxon>
        <taxon>Auchenorrhyncha</taxon>
        <taxon>Membracoidea</taxon>
        <taxon>Cicadellidae</taxon>
        <taxon>Cicadellinae</taxon>
        <taxon>Cicadellini</taxon>
        <taxon>Graphocephala</taxon>
    </lineage>
</organism>
<dbReference type="EMBL" id="GEBQ01010346">
    <property type="protein sequence ID" value="JAT29631.1"/>
    <property type="molecule type" value="Transcribed_RNA"/>
</dbReference>
<name>A0A1B6M127_9HEMI</name>
<evidence type="ECO:0000313" key="2">
    <source>
        <dbReference type="EMBL" id="JAT29631.1"/>
    </source>
</evidence>
<feature type="region of interest" description="Disordered" evidence="1">
    <location>
        <begin position="1"/>
        <end position="149"/>
    </location>
</feature>
<proteinExistence type="predicted"/>
<evidence type="ECO:0000256" key="1">
    <source>
        <dbReference type="SAM" id="MobiDB-lite"/>
    </source>
</evidence>
<feature type="compositionally biased region" description="Polar residues" evidence="1">
    <location>
        <begin position="34"/>
        <end position="44"/>
    </location>
</feature>
<accession>A0A1B6M127</accession>
<feature type="compositionally biased region" description="Low complexity" evidence="1">
    <location>
        <begin position="76"/>
        <end position="100"/>
    </location>
</feature>
<sequence>MYVRLADSGVLAFQNRPPNRPPWLSRDNPLNRASIGNNPETSFRPSLPRVVYYTDSSDEESGQPSPRRPRLGNNQSSAGTSTPSTSAAPPSLPSVSIAPSRPAVIVVPTYPAASSKPSYTAASNAPSTSTNTTGASISEPSSRGFVVKS</sequence>
<reference evidence="2" key="1">
    <citation type="submission" date="2015-11" db="EMBL/GenBank/DDBJ databases">
        <title>De novo transcriptome assembly of four potential Pierce s Disease insect vectors from Arizona vineyards.</title>
        <authorList>
            <person name="Tassone E.E."/>
        </authorList>
    </citation>
    <scope>NUCLEOTIDE SEQUENCE</scope>
</reference>
<gene>
    <name evidence="2" type="ORF">g.51421</name>
</gene>
<feature type="compositionally biased region" description="Low complexity" evidence="1">
    <location>
        <begin position="117"/>
        <end position="136"/>
    </location>
</feature>